<keyword evidence="3 5" id="KW-1133">Transmembrane helix</keyword>
<dbReference type="PANTHER" id="PTHR37422:SF13">
    <property type="entry name" value="LIPOPOLYSACCHARIDE BIOSYNTHESIS PROTEIN PA4999-RELATED"/>
    <property type="match status" value="1"/>
</dbReference>
<dbReference type="PANTHER" id="PTHR37422">
    <property type="entry name" value="TEICHURONIC ACID BIOSYNTHESIS PROTEIN TUAE"/>
    <property type="match status" value="1"/>
</dbReference>
<evidence type="ECO:0000256" key="1">
    <source>
        <dbReference type="ARBA" id="ARBA00004141"/>
    </source>
</evidence>
<evidence type="ECO:0000313" key="7">
    <source>
        <dbReference type="EMBL" id="MPM61645.1"/>
    </source>
</evidence>
<feature type="transmembrane region" description="Helical" evidence="5">
    <location>
        <begin position="177"/>
        <end position="199"/>
    </location>
</feature>
<sequence>MILQYYLVNIQTVLSDGNVLAFQWRNNISTFLMITLPFTFYKSYKNRHIYLYLSVLIFGCLLLTGSRSAMIFGTLEYIVCVVFIVIYDQSHRTRNIIIFAVLTAVVCFSMQEIFNFFKDTVSRFSLESSDMNIRLDLYKRAVQDFLSNPVFGRGIGYMGNRDIHHSAKFALCWYHSLPFQIIGSFGIVGIIAYGYQYYLRFKVLFSNLKSRFNMTIILSFFGLEMISLVNPGEFSPIPYLLILTIELIMVERCNTIRKEHKVKLKGGKAFIADNNDQTSK</sequence>
<feature type="transmembrane region" description="Helical" evidence="5">
    <location>
        <begin position="48"/>
        <end position="64"/>
    </location>
</feature>
<feature type="transmembrane region" description="Helical" evidence="5">
    <location>
        <begin position="211"/>
        <end position="230"/>
    </location>
</feature>
<name>A0A645B8A4_9ZZZZ</name>
<evidence type="ECO:0000256" key="4">
    <source>
        <dbReference type="ARBA" id="ARBA00023136"/>
    </source>
</evidence>
<evidence type="ECO:0000256" key="3">
    <source>
        <dbReference type="ARBA" id="ARBA00022989"/>
    </source>
</evidence>
<comment type="subcellular location">
    <subcellularLocation>
        <location evidence="1">Membrane</location>
        <topology evidence="1">Multi-pass membrane protein</topology>
    </subcellularLocation>
</comment>
<feature type="domain" description="O-antigen ligase-related" evidence="6">
    <location>
        <begin position="53"/>
        <end position="193"/>
    </location>
</feature>
<dbReference type="EMBL" id="VSSQ01018456">
    <property type="protein sequence ID" value="MPM61645.1"/>
    <property type="molecule type" value="Genomic_DNA"/>
</dbReference>
<organism evidence="7">
    <name type="scientific">bioreactor metagenome</name>
    <dbReference type="NCBI Taxonomy" id="1076179"/>
    <lineage>
        <taxon>unclassified sequences</taxon>
        <taxon>metagenomes</taxon>
        <taxon>ecological metagenomes</taxon>
    </lineage>
</organism>
<evidence type="ECO:0000259" key="6">
    <source>
        <dbReference type="Pfam" id="PF04932"/>
    </source>
</evidence>
<dbReference type="Pfam" id="PF04932">
    <property type="entry name" value="Wzy_C"/>
    <property type="match status" value="1"/>
</dbReference>
<reference evidence="7" key="1">
    <citation type="submission" date="2019-08" db="EMBL/GenBank/DDBJ databases">
        <authorList>
            <person name="Kucharzyk K."/>
            <person name="Murdoch R.W."/>
            <person name="Higgins S."/>
            <person name="Loffler F."/>
        </authorList>
    </citation>
    <scope>NUCLEOTIDE SEQUENCE</scope>
</reference>
<feature type="transmembrane region" description="Helical" evidence="5">
    <location>
        <begin position="96"/>
        <end position="117"/>
    </location>
</feature>
<comment type="caution">
    <text evidence="7">The sequence shown here is derived from an EMBL/GenBank/DDBJ whole genome shotgun (WGS) entry which is preliminary data.</text>
</comment>
<evidence type="ECO:0000256" key="2">
    <source>
        <dbReference type="ARBA" id="ARBA00022692"/>
    </source>
</evidence>
<dbReference type="AlphaFoldDB" id="A0A645B8A4"/>
<dbReference type="GO" id="GO:0016020">
    <property type="term" value="C:membrane"/>
    <property type="evidence" value="ECO:0007669"/>
    <property type="project" value="UniProtKB-SubCell"/>
</dbReference>
<proteinExistence type="predicted"/>
<evidence type="ECO:0000256" key="5">
    <source>
        <dbReference type="SAM" id="Phobius"/>
    </source>
</evidence>
<keyword evidence="2 5" id="KW-0812">Transmembrane</keyword>
<feature type="transmembrane region" description="Helical" evidence="5">
    <location>
        <begin position="70"/>
        <end position="87"/>
    </location>
</feature>
<dbReference type="InterPro" id="IPR007016">
    <property type="entry name" value="O-antigen_ligase-rel_domated"/>
</dbReference>
<accession>A0A645B8A4</accession>
<keyword evidence="4 5" id="KW-0472">Membrane</keyword>
<feature type="transmembrane region" description="Helical" evidence="5">
    <location>
        <begin position="236"/>
        <end position="253"/>
    </location>
</feature>
<protein>
    <recommendedName>
        <fullName evidence="6">O-antigen ligase-related domain-containing protein</fullName>
    </recommendedName>
</protein>
<gene>
    <name evidence="7" type="ORF">SDC9_108505</name>
</gene>
<dbReference type="InterPro" id="IPR051533">
    <property type="entry name" value="WaaL-like"/>
</dbReference>